<gene>
    <name evidence="3" type="primary">LOC118895156</name>
</gene>
<dbReference type="KEGG" id="bmus:118895156"/>
<proteinExistence type="predicted"/>
<protein>
    <submittedName>
        <fullName evidence="3">Collagen alpha-1(III) chain-like</fullName>
    </submittedName>
</protein>
<dbReference type="Proteomes" id="UP000694857">
    <property type="component" value="Chromosome 5"/>
</dbReference>
<evidence type="ECO:0000256" key="1">
    <source>
        <dbReference type="SAM" id="MobiDB-lite"/>
    </source>
</evidence>
<dbReference type="RefSeq" id="XP_036707847.1">
    <property type="nucleotide sequence ID" value="XM_036851952.1"/>
</dbReference>
<sequence>MGFSSEGLCLRWEAGLEDWWSGFCGSPSRAKPFYPWSGRKPAAQGPGNSPTHASFPGPEGRRGPPGLPRNPRLRGGGGVSSLRRNPRKGSESPPRRGYRLRGRPWAPGHPWSRACEDTARRQLSLSANQEEDSHQILNLQTL</sequence>
<feature type="region of interest" description="Disordered" evidence="1">
    <location>
        <begin position="31"/>
        <end position="113"/>
    </location>
</feature>
<organism evidence="2 3">
    <name type="scientific">Balaenoptera musculus</name>
    <name type="common">Blue whale</name>
    <dbReference type="NCBI Taxonomy" id="9771"/>
    <lineage>
        <taxon>Eukaryota</taxon>
        <taxon>Metazoa</taxon>
        <taxon>Chordata</taxon>
        <taxon>Craniata</taxon>
        <taxon>Vertebrata</taxon>
        <taxon>Euteleostomi</taxon>
        <taxon>Mammalia</taxon>
        <taxon>Eutheria</taxon>
        <taxon>Laurasiatheria</taxon>
        <taxon>Artiodactyla</taxon>
        <taxon>Whippomorpha</taxon>
        <taxon>Cetacea</taxon>
        <taxon>Mysticeti</taxon>
        <taxon>Balaenopteridae</taxon>
        <taxon>Balaenoptera</taxon>
    </lineage>
</organism>
<accession>A0A8B8XDS1</accession>
<dbReference type="GeneID" id="118895156"/>
<evidence type="ECO:0000313" key="3">
    <source>
        <dbReference type="RefSeq" id="XP_036707847.1"/>
    </source>
</evidence>
<name>A0A8B8XDS1_BALMU</name>
<reference evidence="3" key="1">
    <citation type="submission" date="2025-08" db="UniProtKB">
        <authorList>
            <consortium name="RefSeq"/>
        </authorList>
    </citation>
    <scope>IDENTIFICATION</scope>
    <source>
        <tissue evidence="3">Epidermis and Blubber</tissue>
    </source>
</reference>
<dbReference type="AlphaFoldDB" id="A0A8B8XDS1"/>
<evidence type="ECO:0000313" key="2">
    <source>
        <dbReference type="Proteomes" id="UP000694857"/>
    </source>
</evidence>
<keyword evidence="2" id="KW-1185">Reference proteome</keyword>